<reference evidence="2 3" key="1">
    <citation type="submission" date="2023-02" db="EMBL/GenBank/DDBJ databases">
        <title>LHISI_Scaffold_Assembly.</title>
        <authorList>
            <person name="Stuart O.P."/>
            <person name="Cleave R."/>
            <person name="Magrath M.J.L."/>
            <person name="Mikheyev A.S."/>
        </authorList>
    </citation>
    <scope>NUCLEOTIDE SEQUENCE [LARGE SCALE GENOMIC DNA]</scope>
    <source>
        <strain evidence="2">Daus_M_001</strain>
        <tissue evidence="2">Leg muscle</tissue>
    </source>
</reference>
<feature type="domain" description="Integrase catalytic" evidence="1">
    <location>
        <begin position="85"/>
        <end position="135"/>
    </location>
</feature>
<dbReference type="InterPro" id="IPR036397">
    <property type="entry name" value="RNaseH_sf"/>
</dbReference>
<comment type="caution">
    <text evidence="2">The sequence shown here is derived from an EMBL/GenBank/DDBJ whole genome shotgun (WGS) entry which is preliminary data.</text>
</comment>
<evidence type="ECO:0000313" key="3">
    <source>
        <dbReference type="Proteomes" id="UP001159363"/>
    </source>
</evidence>
<keyword evidence="3" id="KW-1185">Reference proteome</keyword>
<dbReference type="PANTHER" id="PTHR37984:SF5">
    <property type="entry name" value="PROTEIN NYNRIN-LIKE"/>
    <property type="match status" value="1"/>
</dbReference>
<evidence type="ECO:0000313" key="2">
    <source>
        <dbReference type="EMBL" id="KAJ8884230.1"/>
    </source>
</evidence>
<gene>
    <name evidence="2" type="ORF">PR048_016087</name>
</gene>
<organism evidence="2 3">
    <name type="scientific">Dryococelus australis</name>
    <dbReference type="NCBI Taxonomy" id="614101"/>
    <lineage>
        <taxon>Eukaryota</taxon>
        <taxon>Metazoa</taxon>
        <taxon>Ecdysozoa</taxon>
        <taxon>Arthropoda</taxon>
        <taxon>Hexapoda</taxon>
        <taxon>Insecta</taxon>
        <taxon>Pterygota</taxon>
        <taxon>Neoptera</taxon>
        <taxon>Polyneoptera</taxon>
        <taxon>Phasmatodea</taxon>
        <taxon>Verophasmatodea</taxon>
        <taxon>Anareolatae</taxon>
        <taxon>Phasmatidae</taxon>
        <taxon>Eurycanthinae</taxon>
        <taxon>Dryococelus</taxon>
    </lineage>
</organism>
<dbReference type="Gene3D" id="3.30.420.10">
    <property type="entry name" value="Ribonuclease H-like superfamily/Ribonuclease H"/>
    <property type="match status" value="1"/>
</dbReference>
<dbReference type="InterPro" id="IPR012337">
    <property type="entry name" value="RNaseH-like_sf"/>
</dbReference>
<proteinExistence type="predicted"/>
<accession>A0ABQ9HJ57</accession>
<dbReference type="SUPFAM" id="SSF53098">
    <property type="entry name" value="Ribonuclease H-like"/>
    <property type="match status" value="1"/>
</dbReference>
<dbReference type="PANTHER" id="PTHR37984">
    <property type="entry name" value="PROTEIN CBG26694"/>
    <property type="match status" value="1"/>
</dbReference>
<dbReference type="EMBL" id="JARBHB010000005">
    <property type="protein sequence ID" value="KAJ8884230.1"/>
    <property type="molecule type" value="Genomic_DNA"/>
</dbReference>
<sequence length="135" mass="15563">MSVWWFGLSSQLENIIRNCPTWVQERQNPRQPFVRSERPSRPWQIVAIDLFKCDAWYLIVTVYYSRYFEICSLSRLTDAAVIGGSDNGSQFVSSKFQSFANIYNFQVITSSPHFPQSNGCVEAVLKIANNLLKEN</sequence>
<evidence type="ECO:0000259" key="1">
    <source>
        <dbReference type="PROSITE" id="PS50994"/>
    </source>
</evidence>
<dbReference type="PROSITE" id="PS50994">
    <property type="entry name" value="INTEGRASE"/>
    <property type="match status" value="1"/>
</dbReference>
<dbReference type="InterPro" id="IPR001584">
    <property type="entry name" value="Integrase_cat-core"/>
</dbReference>
<dbReference type="InterPro" id="IPR050951">
    <property type="entry name" value="Retrovirus_Pol_polyprotein"/>
</dbReference>
<name>A0ABQ9HJ57_9NEOP</name>
<dbReference type="Proteomes" id="UP001159363">
    <property type="component" value="Chromosome 4"/>
</dbReference>
<protein>
    <recommendedName>
        <fullName evidence="1">Integrase catalytic domain-containing protein</fullName>
    </recommendedName>
</protein>